<evidence type="ECO:0000256" key="5">
    <source>
        <dbReference type="ARBA" id="ARBA00023014"/>
    </source>
</evidence>
<evidence type="ECO:0000256" key="4">
    <source>
        <dbReference type="ARBA" id="ARBA00023004"/>
    </source>
</evidence>
<dbReference type="Proteomes" id="UP000621560">
    <property type="component" value="Unassembled WGS sequence"/>
</dbReference>
<dbReference type="GO" id="GO:0016491">
    <property type="term" value="F:oxidoreductase activity"/>
    <property type="evidence" value="ECO:0007669"/>
    <property type="project" value="UniProtKB-KW"/>
</dbReference>
<protein>
    <submittedName>
        <fullName evidence="6">FAD-dependent oxidoreductase</fullName>
    </submittedName>
</protein>
<dbReference type="PANTHER" id="PTHR43498:SF1">
    <property type="entry name" value="COB--COM HETERODISULFIDE REDUCTASE IRON-SULFUR SUBUNIT A"/>
    <property type="match status" value="1"/>
</dbReference>
<sequence length="442" mass="46988">MHTSPNPQETLHEQERALDVTAHYDVIVCGAGPAGIAAALAAARSGARTCLIELHGCLGGIWTAGQLAYIIDGANKTGLLPELLARLERHDARQGFVCDVEALKLELEAMCAEAGVTVRLHTRVAAAHCDAAKRLTHIVTESKSGREAWRAEVFVDATGDGDLAAQAGCGYSLGEEHSGAMQPMSLIALVAGVDPEASRPYTLIERASRLRLLADIERGGYSPSYRSPGLWHIRDELYMLMANHQYGRSGLNADDLTAATLQARREVNEVVAALRGIGGIWERLRLVSTASQIGVREGRRIHGLYTVTKEDLLSGVRHPDAVCRVTFKVDVHALHGAGSKSFESANQEYRERAQPYDIPLRALVARDVGGLVLAGRCISGDFLAHSSYRVTGNAVQTGQAAGVLAATSAAQGVLPERTDWPAVKSGLERLLAASTASAAAGG</sequence>
<keyword evidence="7" id="KW-1185">Reference proteome</keyword>
<dbReference type="AlphaFoldDB" id="A0A927BRX2"/>
<dbReference type="PRINTS" id="PR00469">
    <property type="entry name" value="PNDRDTASEII"/>
</dbReference>
<proteinExistence type="predicted"/>
<dbReference type="RefSeq" id="WP_190915326.1">
    <property type="nucleotide sequence ID" value="NZ_JACXIZ010000011.1"/>
</dbReference>
<dbReference type="EMBL" id="JACXIZ010000011">
    <property type="protein sequence ID" value="MBD2844555.1"/>
    <property type="molecule type" value="Genomic_DNA"/>
</dbReference>
<dbReference type="InterPro" id="IPR036188">
    <property type="entry name" value="FAD/NAD-bd_sf"/>
</dbReference>
<name>A0A927BRX2_9BACL</name>
<evidence type="ECO:0000313" key="7">
    <source>
        <dbReference type="Proteomes" id="UP000621560"/>
    </source>
</evidence>
<evidence type="ECO:0000256" key="1">
    <source>
        <dbReference type="ARBA" id="ARBA00022485"/>
    </source>
</evidence>
<dbReference type="InterPro" id="IPR039650">
    <property type="entry name" value="HdrA-like"/>
</dbReference>
<dbReference type="Gene3D" id="3.50.50.60">
    <property type="entry name" value="FAD/NAD(P)-binding domain"/>
    <property type="match status" value="1"/>
</dbReference>
<keyword evidence="3" id="KW-0560">Oxidoreductase</keyword>
<evidence type="ECO:0000256" key="2">
    <source>
        <dbReference type="ARBA" id="ARBA00022723"/>
    </source>
</evidence>
<keyword evidence="1" id="KW-0004">4Fe-4S</keyword>
<accession>A0A927BRX2</accession>
<reference evidence="6" key="1">
    <citation type="submission" date="2020-09" db="EMBL/GenBank/DDBJ databases">
        <title>A novel bacterium of genus Paenibacillus, isolated from South China Sea.</title>
        <authorList>
            <person name="Huang H."/>
            <person name="Mo K."/>
            <person name="Hu Y."/>
        </authorList>
    </citation>
    <scope>NUCLEOTIDE SEQUENCE</scope>
    <source>
        <strain evidence="6">IB182496</strain>
    </source>
</reference>
<dbReference type="GO" id="GO:0051539">
    <property type="term" value="F:4 iron, 4 sulfur cluster binding"/>
    <property type="evidence" value="ECO:0007669"/>
    <property type="project" value="UniProtKB-KW"/>
</dbReference>
<keyword evidence="4" id="KW-0408">Iron</keyword>
<dbReference type="PANTHER" id="PTHR43498">
    <property type="entry name" value="FERREDOXIN:COB-COM HETERODISULFIDE REDUCTASE SUBUNIT A"/>
    <property type="match status" value="1"/>
</dbReference>
<comment type="caution">
    <text evidence="6">The sequence shown here is derived from an EMBL/GenBank/DDBJ whole genome shotgun (WGS) entry which is preliminary data.</text>
</comment>
<dbReference type="GO" id="GO:0046872">
    <property type="term" value="F:metal ion binding"/>
    <property type="evidence" value="ECO:0007669"/>
    <property type="project" value="UniProtKB-KW"/>
</dbReference>
<gene>
    <name evidence="6" type="ORF">IDH44_05090</name>
</gene>
<evidence type="ECO:0000313" key="6">
    <source>
        <dbReference type="EMBL" id="MBD2844555.1"/>
    </source>
</evidence>
<dbReference type="SUPFAM" id="SSF51905">
    <property type="entry name" value="FAD/NAD(P)-binding domain"/>
    <property type="match status" value="1"/>
</dbReference>
<keyword evidence="2" id="KW-0479">Metal-binding</keyword>
<dbReference type="Pfam" id="PF12831">
    <property type="entry name" value="FAD_oxidored"/>
    <property type="match status" value="1"/>
</dbReference>
<organism evidence="6 7">
    <name type="scientific">Paenibacillus sabuli</name>
    <dbReference type="NCBI Taxonomy" id="2772509"/>
    <lineage>
        <taxon>Bacteria</taxon>
        <taxon>Bacillati</taxon>
        <taxon>Bacillota</taxon>
        <taxon>Bacilli</taxon>
        <taxon>Bacillales</taxon>
        <taxon>Paenibacillaceae</taxon>
        <taxon>Paenibacillus</taxon>
    </lineage>
</organism>
<evidence type="ECO:0000256" key="3">
    <source>
        <dbReference type="ARBA" id="ARBA00023002"/>
    </source>
</evidence>
<keyword evidence="5" id="KW-0411">Iron-sulfur</keyword>